<feature type="region of interest" description="Disordered" evidence="1">
    <location>
        <begin position="333"/>
        <end position="354"/>
    </location>
</feature>
<feature type="signal peptide" evidence="2">
    <location>
        <begin position="1"/>
        <end position="22"/>
    </location>
</feature>
<dbReference type="Proteomes" id="UP001519460">
    <property type="component" value="Unassembled WGS sequence"/>
</dbReference>
<reference evidence="3 4" key="1">
    <citation type="journal article" date="2023" name="Sci. Data">
        <title>Genome assembly of the Korean intertidal mud-creeper Batillaria attramentaria.</title>
        <authorList>
            <person name="Patra A.K."/>
            <person name="Ho P.T."/>
            <person name="Jun S."/>
            <person name="Lee S.J."/>
            <person name="Kim Y."/>
            <person name="Won Y.J."/>
        </authorList>
    </citation>
    <scope>NUCLEOTIDE SEQUENCE [LARGE SCALE GENOMIC DNA]</scope>
    <source>
        <strain evidence="3">Wonlab-2016</strain>
    </source>
</reference>
<evidence type="ECO:0000256" key="1">
    <source>
        <dbReference type="SAM" id="MobiDB-lite"/>
    </source>
</evidence>
<comment type="caution">
    <text evidence="3">The sequence shown here is derived from an EMBL/GenBank/DDBJ whole genome shotgun (WGS) entry which is preliminary data.</text>
</comment>
<feature type="region of interest" description="Disordered" evidence="1">
    <location>
        <begin position="587"/>
        <end position="615"/>
    </location>
</feature>
<dbReference type="EMBL" id="JACVVK020000732">
    <property type="protein sequence ID" value="KAK7451155.1"/>
    <property type="molecule type" value="Genomic_DNA"/>
</dbReference>
<proteinExistence type="predicted"/>
<dbReference type="AlphaFoldDB" id="A0ABD0J216"/>
<protein>
    <submittedName>
        <fullName evidence="3">Uncharacterized protein</fullName>
    </submittedName>
</protein>
<feature type="compositionally biased region" description="Basic and acidic residues" evidence="1">
    <location>
        <begin position="601"/>
        <end position="615"/>
    </location>
</feature>
<evidence type="ECO:0000256" key="2">
    <source>
        <dbReference type="SAM" id="SignalP"/>
    </source>
</evidence>
<keyword evidence="4" id="KW-1185">Reference proteome</keyword>
<evidence type="ECO:0000313" key="4">
    <source>
        <dbReference type="Proteomes" id="UP001519460"/>
    </source>
</evidence>
<feature type="compositionally biased region" description="Low complexity" evidence="1">
    <location>
        <begin position="393"/>
        <end position="404"/>
    </location>
</feature>
<feature type="chain" id="PRO_5044851193" evidence="2">
    <location>
        <begin position="23"/>
        <end position="615"/>
    </location>
</feature>
<feature type="compositionally biased region" description="Polar residues" evidence="1">
    <location>
        <begin position="587"/>
        <end position="598"/>
    </location>
</feature>
<gene>
    <name evidence="3" type="ORF">BaRGS_00039867</name>
</gene>
<sequence length="615" mass="67401">MFTVKVFLFLFTGQIDFPTINSSVITVESGTTVTLPFTLNIDSCMDTSGDLEVMVTSNESGLLCHIEMLDDSCYLVDGACNCLPARHEFQVNVTVDQSDSSSRLMFRARVSTGQEFNAELFVNLITCEPEFQLDGNKSEISVVPGQTIEVEFPVKSHTTHFKNCQLSRGSSKRDDRITASSNPAGKLEMDAVVFRKRNSGKDLSRQSSFCAPNIYWEIPDKPESIALPFDAPPPPPCRKALRPRSDVLYLTPSMSPDIPAALDSTKRNRMRPVSEIASPTYRRRANNLPEPEDGLTPFAAQATPSAVQTTPKDLSIKDDLLFKTSPRVPFGPCQDLQAPLKTDSNLSDKFSRPKSLPVSGLSLFGDDLSLSVKISRLPFGSCPDLQASVTPGSNSSDDYSTASSVEKQRRQTDSDYVPMTRGPGRYFGENQGKKLHHQMSCGANKSRGKQGRKSDGGFFQTSRGSDGYFGDQGKKLDPGYVQMSRGANSCHLSGNLGRKADCDYVSMCRGSSSPSGENQGREVEPFYVPMSPGANSSQFTEKLGKEADSGHDPVSLGVDNIERGREADDDYVPMSREVFFAHENVPSASFPTESGSNESGEDFRYHQDDVNVFHN</sequence>
<feature type="region of interest" description="Disordered" evidence="1">
    <location>
        <begin position="387"/>
        <end position="471"/>
    </location>
</feature>
<organism evidence="3 4">
    <name type="scientific">Batillaria attramentaria</name>
    <dbReference type="NCBI Taxonomy" id="370345"/>
    <lineage>
        <taxon>Eukaryota</taxon>
        <taxon>Metazoa</taxon>
        <taxon>Spiralia</taxon>
        <taxon>Lophotrochozoa</taxon>
        <taxon>Mollusca</taxon>
        <taxon>Gastropoda</taxon>
        <taxon>Caenogastropoda</taxon>
        <taxon>Sorbeoconcha</taxon>
        <taxon>Cerithioidea</taxon>
        <taxon>Batillariidae</taxon>
        <taxon>Batillaria</taxon>
    </lineage>
</organism>
<evidence type="ECO:0000313" key="3">
    <source>
        <dbReference type="EMBL" id="KAK7451155.1"/>
    </source>
</evidence>
<accession>A0ABD0J216</accession>
<keyword evidence="2" id="KW-0732">Signal</keyword>
<name>A0ABD0J216_9CAEN</name>